<organism evidence="2 3">
    <name type="scientific">Spirosoma flavum</name>
    <dbReference type="NCBI Taxonomy" id="2048557"/>
    <lineage>
        <taxon>Bacteria</taxon>
        <taxon>Pseudomonadati</taxon>
        <taxon>Bacteroidota</taxon>
        <taxon>Cytophagia</taxon>
        <taxon>Cytophagales</taxon>
        <taxon>Cytophagaceae</taxon>
        <taxon>Spirosoma</taxon>
    </lineage>
</organism>
<comment type="caution">
    <text evidence="2">The sequence shown here is derived from an EMBL/GenBank/DDBJ whole genome shotgun (WGS) entry which is preliminary data.</text>
</comment>
<proteinExistence type="predicted"/>
<evidence type="ECO:0000313" key="2">
    <source>
        <dbReference type="EMBL" id="MFD2936619.1"/>
    </source>
</evidence>
<dbReference type="Pfam" id="PF00535">
    <property type="entry name" value="Glycos_transf_2"/>
    <property type="match status" value="1"/>
</dbReference>
<gene>
    <name evidence="2" type="ORF">ACFS25_22750</name>
</gene>
<dbReference type="InterPro" id="IPR050834">
    <property type="entry name" value="Glycosyltransf_2"/>
</dbReference>
<dbReference type="PANTHER" id="PTHR43685:SF14">
    <property type="entry name" value="GLYCOSYLTRANSFERASE 2-LIKE DOMAIN-CONTAINING PROTEIN"/>
    <property type="match status" value="1"/>
</dbReference>
<evidence type="ECO:0000313" key="3">
    <source>
        <dbReference type="Proteomes" id="UP001597512"/>
    </source>
</evidence>
<keyword evidence="3" id="KW-1185">Reference proteome</keyword>
<evidence type="ECO:0000259" key="1">
    <source>
        <dbReference type="Pfam" id="PF00535"/>
    </source>
</evidence>
<keyword evidence="2" id="KW-0328">Glycosyltransferase</keyword>
<dbReference type="InterPro" id="IPR001173">
    <property type="entry name" value="Glyco_trans_2-like"/>
</dbReference>
<dbReference type="RefSeq" id="WP_381505576.1">
    <property type="nucleotide sequence ID" value="NZ_JBHUOM010000023.1"/>
</dbReference>
<dbReference type="PANTHER" id="PTHR43685">
    <property type="entry name" value="GLYCOSYLTRANSFERASE"/>
    <property type="match status" value="1"/>
</dbReference>
<dbReference type="InterPro" id="IPR029044">
    <property type="entry name" value="Nucleotide-diphossugar_trans"/>
</dbReference>
<reference evidence="3" key="1">
    <citation type="journal article" date="2019" name="Int. J. Syst. Evol. Microbiol.">
        <title>The Global Catalogue of Microorganisms (GCM) 10K type strain sequencing project: providing services to taxonomists for standard genome sequencing and annotation.</title>
        <authorList>
            <consortium name="The Broad Institute Genomics Platform"/>
            <consortium name="The Broad Institute Genome Sequencing Center for Infectious Disease"/>
            <person name="Wu L."/>
            <person name="Ma J."/>
        </authorList>
    </citation>
    <scope>NUCLEOTIDE SEQUENCE [LARGE SCALE GENOMIC DNA]</scope>
    <source>
        <strain evidence="3">KCTC 52490</strain>
    </source>
</reference>
<dbReference type="Proteomes" id="UP001597512">
    <property type="component" value="Unassembled WGS sequence"/>
</dbReference>
<feature type="domain" description="Glycosyltransferase 2-like" evidence="1">
    <location>
        <begin position="30"/>
        <end position="179"/>
    </location>
</feature>
<dbReference type="GO" id="GO:0016757">
    <property type="term" value="F:glycosyltransferase activity"/>
    <property type="evidence" value="ECO:0007669"/>
    <property type="project" value="UniProtKB-KW"/>
</dbReference>
<dbReference type="EC" id="2.4.-.-" evidence="2"/>
<dbReference type="EMBL" id="JBHUOM010000023">
    <property type="protein sequence ID" value="MFD2936619.1"/>
    <property type="molecule type" value="Genomic_DNA"/>
</dbReference>
<keyword evidence="2" id="KW-0808">Transferase</keyword>
<dbReference type="Gene3D" id="3.90.550.10">
    <property type="entry name" value="Spore Coat Polysaccharide Biosynthesis Protein SpsA, Chain A"/>
    <property type="match status" value="1"/>
</dbReference>
<accession>A0ABW6ARE7</accession>
<dbReference type="SUPFAM" id="SSF53448">
    <property type="entry name" value="Nucleotide-diphospho-sugar transferases"/>
    <property type="match status" value="1"/>
</dbReference>
<name>A0ABW6ARE7_9BACT</name>
<sequence>MQTDTAGIDFAPTSHLLFNKTLPSAYLQLSVIVPVRNEAHHLIDTLEALRKQQDTNGLPLNSSLYEVLLLANNCTDYSYEIAVRYQHQHPDFPLHVAQIHLPPAKANIGTARRLLMDEAYRRLTISGRSDGIIASTDGDTVVDSRWVCNIMLEIANGNDAVGGRILTRPDQSQVRLYHLRDVMYRTLVAKAEAQFDPCSHDPWPRHFQHFGASIAVTCRMYEQVGGLPKLPFLEDEAFYRALVRMDAKVRKSPHVKVFTSTRMQGRVAVGFSEQLRYWSTMDKANQCQLAEPAEAVITRLRNRQRLRSYWQMRDHCTPTDTFQIIASELLIDPNWLMAEVPKSRFFGEIWEKIDEKMATGRWAAQWQPVPITVAIQEMRNYLTS</sequence>
<dbReference type="CDD" id="cd00761">
    <property type="entry name" value="Glyco_tranf_GTA_type"/>
    <property type="match status" value="1"/>
</dbReference>
<protein>
    <submittedName>
        <fullName evidence="2">Glycosyltransferase</fullName>
        <ecNumber evidence="2">2.4.-.-</ecNumber>
    </submittedName>
</protein>